<protein>
    <submittedName>
        <fullName evidence="1">Uncharacterized protein</fullName>
    </submittedName>
</protein>
<accession>A0A6J4NCH4</accession>
<evidence type="ECO:0000313" key="1">
    <source>
        <dbReference type="EMBL" id="CAA9382072.1"/>
    </source>
</evidence>
<proteinExistence type="predicted"/>
<name>A0A6J4NCH4_9ACTN</name>
<reference evidence="1" key="1">
    <citation type="submission" date="2020-02" db="EMBL/GenBank/DDBJ databases">
        <authorList>
            <person name="Meier V. D."/>
        </authorList>
    </citation>
    <scope>NUCLEOTIDE SEQUENCE</scope>
    <source>
        <strain evidence="1">AVDCRST_MAG21</strain>
    </source>
</reference>
<dbReference type="EMBL" id="CADCUL010000154">
    <property type="protein sequence ID" value="CAA9382072.1"/>
    <property type="molecule type" value="Genomic_DNA"/>
</dbReference>
<gene>
    <name evidence="1" type="ORF">AVDCRST_MAG21-1767</name>
</gene>
<dbReference type="AlphaFoldDB" id="A0A6J4NCH4"/>
<sequence>MRWYRKSLPTFSDALALVRHELWTTQLFATSPSAGTTQNASAVLISRLLLVACRPP</sequence>
<organism evidence="1">
    <name type="scientific">uncultured Nocardioidaceae bacterium</name>
    <dbReference type="NCBI Taxonomy" id="253824"/>
    <lineage>
        <taxon>Bacteria</taxon>
        <taxon>Bacillati</taxon>
        <taxon>Actinomycetota</taxon>
        <taxon>Actinomycetes</taxon>
        <taxon>Propionibacteriales</taxon>
        <taxon>Nocardioidaceae</taxon>
        <taxon>environmental samples</taxon>
    </lineage>
</organism>